<evidence type="ECO:0000313" key="8">
    <source>
        <dbReference type="RefSeq" id="XP_004837587.1"/>
    </source>
</evidence>
<dbReference type="KEGG" id="hgl:101717799"/>
<dbReference type="InterPro" id="IPR011992">
    <property type="entry name" value="EF-hand-dom_pair"/>
</dbReference>
<dbReference type="PANTHER" id="PTHR23055:SF75">
    <property type="entry name" value="CALAXIN"/>
    <property type="match status" value="1"/>
</dbReference>
<dbReference type="SUPFAM" id="SSF47473">
    <property type="entry name" value="EF-hand"/>
    <property type="match status" value="1"/>
</dbReference>
<gene>
    <name evidence="7 8 9 10" type="primary">Efcab1</name>
</gene>
<accession>A0AAX6NV72</accession>
<proteinExistence type="predicted"/>
<dbReference type="PANTHER" id="PTHR23055">
    <property type="entry name" value="CALCIUM BINDING PROTEINS"/>
    <property type="match status" value="1"/>
</dbReference>
<dbReference type="Gene3D" id="1.10.238.10">
    <property type="entry name" value="EF-hand"/>
    <property type="match status" value="1"/>
</dbReference>
<dbReference type="GO" id="GO:0005509">
    <property type="term" value="F:calcium ion binding"/>
    <property type="evidence" value="ECO:0007669"/>
    <property type="project" value="InterPro"/>
</dbReference>
<dbReference type="RefSeq" id="XP_004837587.1">
    <property type="nucleotide sequence ID" value="XM_004837530.2"/>
</dbReference>
<dbReference type="PROSITE" id="PS00018">
    <property type="entry name" value="EF_HAND_1"/>
    <property type="match status" value="3"/>
</dbReference>
<dbReference type="RefSeq" id="XP_012923706.1">
    <property type="nucleotide sequence ID" value="XM_013068252.2"/>
</dbReference>
<keyword evidence="3" id="KW-0106">Calcium</keyword>
<dbReference type="CDD" id="cd00051">
    <property type="entry name" value="EFh"/>
    <property type="match status" value="2"/>
</dbReference>
<dbReference type="Proteomes" id="UP000694906">
    <property type="component" value="Unplaced"/>
</dbReference>
<dbReference type="SMART" id="SM00054">
    <property type="entry name" value="EFh"/>
    <property type="match status" value="3"/>
</dbReference>
<dbReference type="Pfam" id="PF13499">
    <property type="entry name" value="EF-hand_7"/>
    <property type="match status" value="1"/>
</dbReference>
<protein>
    <submittedName>
        <fullName evidence="7 8">EF-hand calcium-binding domain-containing protein 1 isoform X1</fullName>
    </submittedName>
</protein>
<dbReference type="InterPro" id="IPR002048">
    <property type="entry name" value="EF_hand_dom"/>
</dbReference>
<dbReference type="InterPro" id="IPR028846">
    <property type="entry name" value="Recoverin"/>
</dbReference>
<evidence type="ECO:0000313" key="6">
    <source>
        <dbReference type="Proteomes" id="UP000694906"/>
    </source>
</evidence>
<evidence type="ECO:0000313" key="9">
    <source>
        <dbReference type="RefSeq" id="XP_004837588.1"/>
    </source>
</evidence>
<evidence type="ECO:0000256" key="2">
    <source>
        <dbReference type="ARBA" id="ARBA00022737"/>
    </source>
</evidence>
<organism evidence="6 9">
    <name type="scientific">Heterocephalus glaber</name>
    <name type="common">Naked mole rat</name>
    <dbReference type="NCBI Taxonomy" id="10181"/>
    <lineage>
        <taxon>Eukaryota</taxon>
        <taxon>Metazoa</taxon>
        <taxon>Chordata</taxon>
        <taxon>Craniata</taxon>
        <taxon>Vertebrata</taxon>
        <taxon>Euteleostomi</taxon>
        <taxon>Mammalia</taxon>
        <taxon>Eutheria</taxon>
        <taxon>Euarchontoglires</taxon>
        <taxon>Glires</taxon>
        <taxon>Rodentia</taxon>
        <taxon>Hystricomorpha</taxon>
        <taxon>Bathyergidae</taxon>
        <taxon>Heterocephalus</taxon>
    </lineage>
</organism>
<keyword evidence="2" id="KW-0677">Repeat</keyword>
<feature type="domain" description="EF-hand" evidence="5">
    <location>
        <begin position="109"/>
        <end position="144"/>
    </location>
</feature>
<sequence length="267" mass="29994">MVTLRVKATQTLGNRDGRAASAPGLIRAPATGDTSRARIPRAPGMNRKKLQKLTETLTKNCKHFNKFEVSCLIKLFYNLVGEAAKRPGVAIGLDRNAFRNILHVTFGMTDDMIMDRVFRGFDKDNDGNINVTEWVNGLSLFLRGSLEEKMKCKSSAYPTDCFEVFDLNGDGFISKEEMFHLLKNSLLKQPSEEDPDEGIKDLVEITLKKMDYDHDGKLSSADYEKAVGEETLLLEAFGPCLPDPKSQMEFEAQVFKDPNDFHDNMNS</sequence>
<dbReference type="RefSeq" id="XP_004837588.1">
    <property type="nucleotide sequence ID" value="XM_004837531.3"/>
</dbReference>
<reference evidence="7 8" key="1">
    <citation type="submission" date="2025-04" db="UniProtKB">
        <authorList>
            <consortium name="RefSeq"/>
        </authorList>
    </citation>
    <scope>IDENTIFICATION</scope>
</reference>
<dbReference type="GeneID" id="101717799"/>
<dbReference type="RefSeq" id="XP_004837586.1">
    <property type="nucleotide sequence ID" value="XM_004837529.2"/>
</dbReference>
<dbReference type="InterPro" id="IPR018247">
    <property type="entry name" value="EF_Hand_1_Ca_BS"/>
</dbReference>
<evidence type="ECO:0000313" key="7">
    <source>
        <dbReference type="RefSeq" id="XP_004837586.1"/>
    </source>
</evidence>
<evidence type="ECO:0000259" key="5">
    <source>
        <dbReference type="PROSITE" id="PS50222"/>
    </source>
</evidence>
<dbReference type="AlphaFoldDB" id="A0AAX6NV72"/>
<name>A0AAX6NV72_HETGA</name>
<dbReference type="CTD" id="79645"/>
<keyword evidence="1" id="KW-0479">Metal-binding</keyword>
<dbReference type="Pfam" id="PF13202">
    <property type="entry name" value="EF-hand_5"/>
    <property type="match status" value="1"/>
</dbReference>
<feature type="domain" description="EF-hand" evidence="5">
    <location>
        <begin position="153"/>
        <end position="188"/>
    </location>
</feature>
<evidence type="ECO:0000256" key="4">
    <source>
        <dbReference type="SAM" id="MobiDB-lite"/>
    </source>
</evidence>
<keyword evidence="6" id="KW-1185">Reference proteome</keyword>
<dbReference type="PROSITE" id="PS50222">
    <property type="entry name" value="EF_HAND_2"/>
    <property type="match status" value="2"/>
</dbReference>
<evidence type="ECO:0000256" key="3">
    <source>
        <dbReference type="ARBA" id="ARBA00022837"/>
    </source>
</evidence>
<evidence type="ECO:0000313" key="10">
    <source>
        <dbReference type="RefSeq" id="XP_012923706.1"/>
    </source>
</evidence>
<feature type="region of interest" description="Disordered" evidence="4">
    <location>
        <begin position="13"/>
        <end position="41"/>
    </location>
</feature>
<evidence type="ECO:0000256" key="1">
    <source>
        <dbReference type="ARBA" id="ARBA00022723"/>
    </source>
</evidence>